<accession>A0ABD3D2N3</accession>
<organism evidence="2 3">
    <name type="scientific">Castilleja foliolosa</name>
    <dbReference type="NCBI Taxonomy" id="1961234"/>
    <lineage>
        <taxon>Eukaryota</taxon>
        <taxon>Viridiplantae</taxon>
        <taxon>Streptophyta</taxon>
        <taxon>Embryophyta</taxon>
        <taxon>Tracheophyta</taxon>
        <taxon>Spermatophyta</taxon>
        <taxon>Magnoliopsida</taxon>
        <taxon>eudicotyledons</taxon>
        <taxon>Gunneridae</taxon>
        <taxon>Pentapetalae</taxon>
        <taxon>asterids</taxon>
        <taxon>lamiids</taxon>
        <taxon>Lamiales</taxon>
        <taxon>Orobanchaceae</taxon>
        <taxon>Pedicularideae</taxon>
        <taxon>Castillejinae</taxon>
        <taxon>Castilleja</taxon>
    </lineage>
</organism>
<dbReference type="EMBL" id="JAVIJP010000026">
    <property type="protein sequence ID" value="KAL3636503.1"/>
    <property type="molecule type" value="Genomic_DNA"/>
</dbReference>
<dbReference type="Proteomes" id="UP001632038">
    <property type="component" value="Unassembled WGS sequence"/>
</dbReference>
<protein>
    <submittedName>
        <fullName evidence="2">Uncharacterized protein</fullName>
    </submittedName>
</protein>
<proteinExistence type="predicted"/>
<name>A0ABD3D2N3_9LAMI</name>
<gene>
    <name evidence="2" type="ORF">CASFOL_018802</name>
</gene>
<feature type="compositionally biased region" description="Basic and acidic residues" evidence="1">
    <location>
        <begin position="26"/>
        <end position="45"/>
    </location>
</feature>
<feature type="compositionally biased region" description="Acidic residues" evidence="1">
    <location>
        <begin position="68"/>
        <end position="78"/>
    </location>
</feature>
<feature type="compositionally biased region" description="Basic residues" evidence="1">
    <location>
        <begin position="46"/>
        <end position="62"/>
    </location>
</feature>
<dbReference type="PANTHER" id="PTHR36387">
    <property type="entry name" value="UDP-N-ACETYLMURAMOYL-L-ALANYL-D-GLUTAMATE-2, 6-DIAMINOPIMELATE LIGASE"/>
    <property type="match status" value="1"/>
</dbReference>
<feature type="compositionally biased region" description="Basic residues" evidence="1">
    <location>
        <begin position="115"/>
        <end position="125"/>
    </location>
</feature>
<evidence type="ECO:0000256" key="1">
    <source>
        <dbReference type="SAM" id="MobiDB-lite"/>
    </source>
</evidence>
<reference evidence="3" key="1">
    <citation type="journal article" date="2024" name="IScience">
        <title>Strigolactones Initiate the Formation of Haustorium-like Structures in Castilleja.</title>
        <authorList>
            <person name="Buerger M."/>
            <person name="Peterson D."/>
            <person name="Chory J."/>
        </authorList>
    </citation>
    <scope>NUCLEOTIDE SEQUENCE [LARGE SCALE GENOMIC DNA]</scope>
</reference>
<sequence>MTDKEIDSDSDAPEEFTAHQGLQQDEELRKVQRENKSRVAREGKERRRQRAQKLTPRSRPKERKSEKDETETEINEDTEGNKGMLPDDIVKLLAANEKKVFTSDSEDEQVDQKPASKKRKPKKFGLPRATASPPDDDPLSDEGFILRFGDFPPATYDVDGLVIEFGTHGFDELDDPSPTYSTTPKGSFVVLEPVILKDIPTAQCVQKSLDFLKKRKMQVSRSSAVLDNSNQALRLLSNTGLLK</sequence>
<feature type="region of interest" description="Disordered" evidence="1">
    <location>
        <begin position="1"/>
        <end position="141"/>
    </location>
</feature>
<evidence type="ECO:0000313" key="2">
    <source>
        <dbReference type="EMBL" id="KAL3636503.1"/>
    </source>
</evidence>
<dbReference type="AlphaFoldDB" id="A0ABD3D2N3"/>
<keyword evidence="3" id="KW-1185">Reference proteome</keyword>
<comment type="caution">
    <text evidence="2">The sequence shown here is derived from an EMBL/GenBank/DDBJ whole genome shotgun (WGS) entry which is preliminary data.</text>
</comment>
<evidence type="ECO:0000313" key="3">
    <source>
        <dbReference type="Proteomes" id="UP001632038"/>
    </source>
</evidence>
<dbReference type="PANTHER" id="PTHR36387:SF2">
    <property type="entry name" value="UDP-N-ACETYLMURAMOYL-L-ALANYL-D-GLUTAMATE-2, 6-DIAMINOPIMELATE LIGASE"/>
    <property type="match status" value="1"/>
</dbReference>